<dbReference type="RefSeq" id="WP_178139305.1">
    <property type="nucleotide sequence ID" value="NZ_FRDI01000003.1"/>
</dbReference>
<keyword evidence="2" id="KW-1185">Reference proteome</keyword>
<sequence length="54" mass="6517">MTKVRNYLQHVLNPLHIYCRLRSCGLDTKTALRISTVFERFFYRPSWLSKNIDN</sequence>
<proteinExistence type="predicted"/>
<dbReference type="Proteomes" id="UP000186469">
    <property type="component" value="Unassembled WGS sequence"/>
</dbReference>
<organism evidence="1 2">
    <name type="scientific">Desulfovibrio litoralis DSM 11393</name>
    <dbReference type="NCBI Taxonomy" id="1121455"/>
    <lineage>
        <taxon>Bacteria</taxon>
        <taxon>Pseudomonadati</taxon>
        <taxon>Thermodesulfobacteriota</taxon>
        <taxon>Desulfovibrionia</taxon>
        <taxon>Desulfovibrionales</taxon>
        <taxon>Desulfovibrionaceae</taxon>
        <taxon>Desulfovibrio</taxon>
    </lineage>
</organism>
<accession>A0A1M7S907</accession>
<evidence type="ECO:0000313" key="1">
    <source>
        <dbReference type="EMBL" id="SHN54971.1"/>
    </source>
</evidence>
<evidence type="ECO:0000313" key="2">
    <source>
        <dbReference type="Proteomes" id="UP000186469"/>
    </source>
</evidence>
<dbReference type="AlphaFoldDB" id="A0A1M7S907"/>
<gene>
    <name evidence="1" type="ORF">SAMN02745728_00612</name>
</gene>
<dbReference type="EMBL" id="FRDI01000003">
    <property type="protein sequence ID" value="SHN54971.1"/>
    <property type="molecule type" value="Genomic_DNA"/>
</dbReference>
<reference evidence="1 2" key="1">
    <citation type="submission" date="2016-12" db="EMBL/GenBank/DDBJ databases">
        <authorList>
            <person name="Song W.-J."/>
            <person name="Kurnit D.M."/>
        </authorList>
    </citation>
    <scope>NUCLEOTIDE SEQUENCE [LARGE SCALE GENOMIC DNA]</scope>
    <source>
        <strain evidence="1 2">DSM 11393</strain>
    </source>
</reference>
<protein>
    <submittedName>
        <fullName evidence="1">Uncharacterized protein</fullName>
    </submittedName>
</protein>
<name>A0A1M7S907_9BACT</name>